<evidence type="ECO:0000313" key="2">
    <source>
        <dbReference type="Proteomes" id="UP000004030"/>
    </source>
</evidence>
<accession>G6E972</accession>
<dbReference type="EMBL" id="AGFM01000009">
    <property type="protein sequence ID" value="EHJ62296.1"/>
    <property type="molecule type" value="Genomic_DNA"/>
</dbReference>
<proteinExistence type="predicted"/>
<protein>
    <submittedName>
        <fullName evidence="1">Uncharacterized protein</fullName>
    </submittedName>
</protein>
<dbReference type="Gene3D" id="3.40.50.300">
    <property type="entry name" value="P-loop containing nucleotide triphosphate hydrolases"/>
    <property type="match status" value="1"/>
</dbReference>
<name>G6E972_9SPHN</name>
<dbReference type="SUPFAM" id="SSF52540">
    <property type="entry name" value="P-loop containing nucleoside triphosphate hydrolases"/>
    <property type="match status" value="1"/>
</dbReference>
<sequence length="438" mass="49870">MLEAIQTTDDVFGVNRDLPLNYVSREEVDQKFIDSLARHQHIVIYGSSKQGKTSLRKHCLNDTDYIVVACQNKWSLAELHSAILKECGFSIRQSSEKSVSGKHKVVAELEAKAKIPFFTEGGGKASYEYENDKQTVDFYKPLELDAEDTNDIIRAISEIDFKKYIVLEDFHYLPDETQKDFSFALKTFHEKSKISFIIVGVWREENRLIGFNGDLTDRVLSVDVDTWNTESQREVILEGGKLLNVDFDQKFIEQLLERCFDSVHIVQEACRRACREAHVTETKEEIVSVGANQDTAALVSLVVEEQAARYRGFLQRFADGFQETDLQMPKWIIYSILCSSVDQLEKGVRLRRISKLIKKAHVRGNDLNNGNITQALNSSTSLQNKKGVRPLIIDYDPANTSLHVVDKGFLIWLSSQNIAELLEDLELPDIVEIEETGL</sequence>
<gene>
    <name evidence="1" type="ORF">NSU_0893</name>
</gene>
<dbReference type="eggNOG" id="COG1672">
    <property type="taxonomic scope" value="Bacteria"/>
</dbReference>
<dbReference type="RefSeq" id="WP_007011808.1">
    <property type="nucleotide sequence ID" value="NZ_AGFM01000009.1"/>
</dbReference>
<dbReference type="KEGG" id="npn:JI59_15635"/>
<dbReference type="PATRIC" id="fig|1088721.3.peg.884"/>
<reference evidence="1 2" key="1">
    <citation type="journal article" date="2012" name="J. Bacteriol.">
        <title>Genome sequence of benzo(a)pyrene-degrading bacterium Novosphingobium pentaromativorans US6-1.</title>
        <authorList>
            <person name="Luo Y.R."/>
            <person name="Kang S.G."/>
            <person name="Kim S.J."/>
            <person name="Kim M.R."/>
            <person name="Li N."/>
            <person name="Lee J.H."/>
            <person name="Kwon K.K."/>
        </authorList>
    </citation>
    <scope>NUCLEOTIDE SEQUENCE [LARGE SCALE GENOMIC DNA]</scope>
    <source>
        <strain evidence="1 2">US6-1</strain>
    </source>
</reference>
<keyword evidence="2" id="KW-1185">Reference proteome</keyword>
<organism evidence="1 2">
    <name type="scientific">Novosphingobium pentaromativorans US6-1</name>
    <dbReference type="NCBI Taxonomy" id="1088721"/>
    <lineage>
        <taxon>Bacteria</taxon>
        <taxon>Pseudomonadati</taxon>
        <taxon>Pseudomonadota</taxon>
        <taxon>Alphaproteobacteria</taxon>
        <taxon>Sphingomonadales</taxon>
        <taxon>Sphingomonadaceae</taxon>
        <taxon>Novosphingobium</taxon>
    </lineage>
</organism>
<dbReference type="Proteomes" id="UP000004030">
    <property type="component" value="Unassembled WGS sequence"/>
</dbReference>
<dbReference type="AlphaFoldDB" id="G6E972"/>
<dbReference type="OrthoDB" id="2531964at2"/>
<evidence type="ECO:0000313" key="1">
    <source>
        <dbReference type="EMBL" id="EHJ62296.1"/>
    </source>
</evidence>
<dbReference type="InterPro" id="IPR027417">
    <property type="entry name" value="P-loop_NTPase"/>
</dbReference>
<comment type="caution">
    <text evidence="1">The sequence shown here is derived from an EMBL/GenBank/DDBJ whole genome shotgun (WGS) entry which is preliminary data.</text>
</comment>